<sequence length="72" mass="8525">MLNDLTDRTDLFQEKKLAYVLYLYKILNVHCSFVKNSQENSTTAQHSHAVLLAQFWGFHFEHFKLFNNDCTV</sequence>
<organism evidence="1 2">
    <name type="scientific">Trichinella pseudospiralis</name>
    <name type="common">Parasitic roundworm</name>
    <dbReference type="NCBI Taxonomy" id="6337"/>
    <lineage>
        <taxon>Eukaryota</taxon>
        <taxon>Metazoa</taxon>
        <taxon>Ecdysozoa</taxon>
        <taxon>Nematoda</taxon>
        <taxon>Enoplea</taxon>
        <taxon>Dorylaimia</taxon>
        <taxon>Trichinellida</taxon>
        <taxon>Trichinellidae</taxon>
        <taxon>Trichinella</taxon>
    </lineage>
</organism>
<protein>
    <submittedName>
        <fullName evidence="1">Uncharacterized protein</fullName>
    </submittedName>
</protein>
<comment type="caution">
    <text evidence="1">The sequence shown here is derived from an EMBL/GenBank/DDBJ whole genome shotgun (WGS) entry which is preliminary data.</text>
</comment>
<accession>A0A0V1FXM5</accession>
<dbReference type="Proteomes" id="UP000054995">
    <property type="component" value="Unassembled WGS sequence"/>
</dbReference>
<dbReference type="EMBL" id="JYDT01000018">
    <property type="protein sequence ID" value="KRY90765.1"/>
    <property type="molecule type" value="Genomic_DNA"/>
</dbReference>
<name>A0A0V1FXM5_TRIPS</name>
<reference evidence="1 2" key="1">
    <citation type="submission" date="2015-01" db="EMBL/GenBank/DDBJ databases">
        <title>Evolution of Trichinella species and genotypes.</title>
        <authorList>
            <person name="Korhonen P.K."/>
            <person name="Edoardo P."/>
            <person name="Giuseppe L.R."/>
            <person name="Gasser R.B."/>
        </authorList>
    </citation>
    <scope>NUCLEOTIDE SEQUENCE [LARGE SCALE GENOMIC DNA]</scope>
    <source>
        <strain evidence="1">ISS470</strain>
    </source>
</reference>
<dbReference type="AlphaFoldDB" id="A0A0V1FXM5"/>
<evidence type="ECO:0000313" key="2">
    <source>
        <dbReference type="Proteomes" id="UP000054995"/>
    </source>
</evidence>
<evidence type="ECO:0000313" key="1">
    <source>
        <dbReference type="EMBL" id="KRY90765.1"/>
    </source>
</evidence>
<keyword evidence="2" id="KW-1185">Reference proteome</keyword>
<proteinExistence type="predicted"/>
<gene>
    <name evidence="1" type="ORF">T4D_4544</name>
</gene>